<accession>M2PY24</accession>
<reference evidence="2 3" key="1">
    <citation type="submission" date="2012-10" db="EMBL/GenBank/DDBJ databases">
        <title>Genome assembly of Amycolatopsis azurea DSM 43854.</title>
        <authorList>
            <person name="Khatri I."/>
            <person name="Kaur I."/>
            <person name="Subramanian S."/>
            <person name="Mayilraj S."/>
        </authorList>
    </citation>
    <scope>NUCLEOTIDE SEQUENCE [LARGE SCALE GENOMIC DNA]</scope>
    <source>
        <strain evidence="2 3">DSM 43854</strain>
    </source>
</reference>
<feature type="compositionally biased region" description="Basic and acidic residues" evidence="1">
    <location>
        <begin position="39"/>
        <end position="60"/>
    </location>
</feature>
<feature type="compositionally biased region" description="Pro residues" evidence="1">
    <location>
        <begin position="84"/>
        <end position="94"/>
    </location>
</feature>
<dbReference type="AlphaFoldDB" id="M2PY24"/>
<comment type="caution">
    <text evidence="2">The sequence shown here is derived from an EMBL/GenBank/DDBJ whole genome shotgun (WGS) entry which is preliminary data.</text>
</comment>
<gene>
    <name evidence="2" type="ORF">C791_5595</name>
</gene>
<feature type="region of interest" description="Disordered" evidence="1">
    <location>
        <begin position="1"/>
        <end position="94"/>
    </location>
</feature>
<evidence type="ECO:0000256" key="1">
    <source>
        <dbReference type="SAM" id="MobiDB-lite"/>
    </source>
</evidence>
<evidence type="ECO:0000313" key="3">
    <source>
        <dbReference type="Proteomes" id="UP000014137"/>
    </source>
</evidence>
<dbReference type="Proteomes" id="UP000014137">
    <property type="component" value="Unassembled WGS sequence"/>
</dbReference>
<protein>
    <submittedName>
        <fullName evidence="2">Uncharacterized protein</fullName>
    </submittedName>
</protein>
<proteinExistence type="predicted"/>
<feature type="compositionally biased region" description="Basic and acidic residues" evidence="1">
    <location>
        <begin position="1"/>
        <end position="10"/>
    </location>
</feature>
<dbReference type="EMBL" id="ANMG01000055">
    <property type="protein sequence ID" value="EMD24575.1"/>
    <property type="molecule type" value="Genomic_DNA"/>
</dbReference>
<dbReference type="PATRIC" id="fig|1238180.3.peg.5511"/>
<name>M2PY24_9PSEU</name>
<evidence type="ECO:0000313" key="2">
    <source>
        <dbReference type="EMBL" id="EMD24575.1"/>
    </source>
</evidence>
<sequence length="94" mass="10412">MDTPGDQRRSERGRHRRHRAGDEDDQGQGGQRKAMMSSRTEETGHRSRDDDGDTTERETEALGIPHPPSQPRVTGRAVRVNGFPTPPPGVLTKS</sequence>
<organism evidence="2 3">
    <name type="scientific">Amycolatopsis azurea DSM 43854</name>
    <dbReference type="NCBI Taxonomy" id="1238180"/>
    <lineage>
        <taxon>Bacteria</taxon>
        <taxon>Bacillati</taxon>
        <taxon>Actinomycetota</taxon>
        <taxon>Actinomycetes</taxon>
        <taxon>Pseudonocardiales</taxon>
        <taxon>Pseudonocardiaceae</taxon>
        <taxon>Amycolatopsis</taxon>
    </lineage>
</organism>